<evidence type="ECO:0000313" key="8">
    <source>
        <dbReference type="EMBL" id="AXJ13608.1"/>
    </source>
</evidence>
<accession>A0A345VLK6</accession>
<name>A0A345VLK6_9STRE</name>
<evidence type="ECO:0000256" key="1">
    <source>
        <dbReference type="ARBA" id="ARBA00004496"/>
    </source>
</evidence>
<organism evidence="8 9">
    <name type="scientific">Streptococcus pluranimalium</name>
    <dbReference type="NCBI Taxonomy" id="82348"/>
    <lineage>
        <taxon>Bacteria</taxon>
        <taxon>Bacillati</taxon>
        <taxon>Bacillota</taxon>
        <taxon>Bacilli</taxon>
        <taxon>Lactobacillales</taxon>
        <taxon>Streptococcaceae</taxon>
        <taxon>Streptococcus</taxon>
    </lineage>
</organism>
<evidence type="ECO:0000256" key="5">
    <source>
        <dbReference type="ARBA" id="ARBA00023054"/>
    </source>
</evidence>
<evidence type="ECO:0000256" key="7">
    <source>
        <dbReference type="SAM" id="Coils"/>
    </source>
</evidence>
<dbReference type="GO" id="GO:0051301">
    <property type="term" value="P:cell division"/>
    <property type="evidence" value="ECO:0007669"/>
    <property type="project" value="UniProtKB-KW"/>
</dbReference>
<dbReference type="InterPro" id="IPR007793">
    <property type="entry name" value="DivIVA_fam"/>
</dbReference>
<dbReference type="Gene3D" id="6.10.250.660">
    <property type="match status" value="1"/>
</dbReference>
<dbReference type="EMBL" id="CP022601">
    <property type="protein sequence ID" value="AXJ13608.1"/>
    <property type="molecule type" value="Genomic_DNA"/>
</dbReference>
<dbReference type="Proteomes" id="UP000255411">
    <property type="component" value="Chromosome"/>
</dbReference>
<dbReference type="RefSeq" id="WP_115130643.1">
    <property type="nucleotide sequence ID" value="NZ_CP022601.1"/>
</dbReference>
<evidence type="ECO:0000256" key="2">
    <source>
        <dbReference type="ARBA" id="ARBA00009008"/>
    </source>
</evidence>
<gene>
    <name evidence="8" type="primary">divIVA</name>
    <name evidence="8" type="ORF">Sp14A_17010</name>
</gene>
<proteinExistence type="inferred from homology"/>
<keyword evidence="4 8" id="KW-0132">Cell division</keyword>
<keyword evidence="5 7" id="KW-0175">Coiled coil</keyword>
<dbReference type="PANTHER" id="PTHR35794">
    <property type="entry name" value="CELL DIVISION PROTEIN DIVIVA"/>
    <property type="match status" value="1"/>
</dbReference>
<keyword evidence="3" id="KW-0963">Cytoplasm</keyword>
<dbReference type="InterPro" id="IPR019933">
    <property type="entry name" value="DivIVA_domain"/>
</dbReference>
<dbReference type="NCBIfam" id="TIGR03544">
    <property type="entry name" value="DivI1A_domain"/>
    <property type="match status" value="1"/>
</dbReference>
<protein>
    <submittedName>
        <fullName evidence="8">Cell division protein DivIVA</fullName>
    </submittedName>
</protein>
<feature type="coiled-coil region" evidence="7">
    <location>
        <begin position="97"/>
        <end position="135"/>
    </location>
</feature>
<keyword evidence="6" id="KW-0131">Cell cycle</keyword>
<evidence type="ECO:0000256" key="4">
    <source>
        <dbReference type="ARBA" id="ARBA00022618"/>
    </source>
</evidence>
<evidence type="ECO:0000256" key="6">
    <source>
        <dbReference type="ARBA" id="ARBA00023306"/>
    </source>
</evidence>
<dbReference type="AlphaFoldDB" id="A0A345VLK6"/>
<comment type="subcellular location">
    <subcellularLocation>
        <location evidence="1">Cytoplasm</location>
    </subcellularLocation>
</comment>
<comment type="similarity">
    <text evidence="2">Belongs to the DivIVA family.</text>
</comment>
<dbReference type="GO" id="GO:0005737">
    <property type="term" value="C:cytoplasm"/>
    <property type="evidence" value="ECO:0007669"/>
    <property type="project" value="UniProtKB-SubCell"/>
</dbReference>
<evidence type="ECO:0000313" key="9">
    <source>
        <dbReference type="Proteomes" id="UP000255411"/>
    </source>
</evidence>
<sequence length="304" mass="34807">MAITALDIKDKTFKLKFRGYSEEEVNEFLDIVVDDFEKLTRENRAQEAKIKMLEEKLAYFDEMKESLSQSVILAQETAEKVKTSARTESDNILTHANNQATLLLEESKQKANEMLREAADEAKRVAIETEDLKRQTRVFHQRLLSSVESHLALVNSPEWDELLQPTASYIQNSDVAFREVVESALETDHDLPQVADMASIDATRQFSPEEMAELQRRVEESNRQLEETIADQTPLLTDDVLFGISSSEEFPFESDLSDESLSVEKTNELVLDSEIENENSNILEEDDSELNLNETQTFKLNFED</sequence>
<reference evidence="8 9" key="1">
    <citation type="submission" date="2017-07" db="EMBL/GenBank/DDBJ databases">
        <title>Streptococcus pluranimalium as cause of bovine abortion.</title>
        <authorList>
            <person name="Rodriguez Campos S."/>
            <person name="Gobeli Brawand S."/>
            <person name="Brodard I."/>
            <person name="Rychener L."/>
            <person name="Perreten V."/>
        </authorList>
    </citation>
    <scope>NUCLEOTIDE SEQUENCE [LARGE SCALE GENOMIC DNA]</scope>
    <source>
        <strain evidence="8 9">14A0014</strain>
    </source>
</reference>
<evidence type="ECO:0000256" key="3">
    <source>
        <dbReference type="ARBA" id="ARBA00022490"/>
    </source>
</evidence>
<dbReference type="Pfam" id="PF05103">
    <property type="entry name" value="DivIVA"/>
    <property type="match status" value="1"/>
</dbReference>
<dbReference type="PANTHER" id="PTHR35794:SF2">
    <property type="entry name" value="CELL DIVISION PROTEIN DIVIVA"/>
    <property type="match status" value="1"/>
</dbReference>